<feature type="compositionally biased region" description="Polar residues" evidence="1">
    <location>
        <begin position="32"/>
        <end position="46"/>
    </location>
</feature>
<proteinExistence type="predicted"/>
<feature type="region of interest" description="Disordered" evidence="1">
    <location>
        <begin position="28"/>
        <end position="94"/>
    </location>
</feature>
<sequence>MTPKKTTNVLSKVTLSNLRAPANKAPAALSGSIESGAQVSAVSQKTTSKHKVQPNLESELAHEPENPAVEPPAKKQKANTQVKRKDKATNCSNSWARKCQEEVAQLESANMNVKKKPATSAGLSNAIPGTSSSSSASALTLDVPLTNQVKPPHCPRARPPPKDAPAEMTLAIKQEMVDLFDLKSASVPHREM</sequence>
<feature type="compositionally biased region" description="Basic residues" evidence="1">
    <location>
        <begin position="74"/>
        <end position="86"/>
    </location>
</feature>
<evidence type="ECO:0000313" key="3">
    <source>
        <dbReference type="Proteomes" id="UP000012065"/>
    </source>
</evidence>
<evidence type="ECO:0000313" key="2">
    <source>
        <dbReference type="EMBL" id="CCO33870.1"/>
    </source>
</evidence>
<dbReference type="Proteomes" id="UP000012065">
    <property type="component" value="Unassembled WGS sequence"/>
</dbReference>
<protein>
    <submittedName>
        <fullName evidence="2">Uncharacterized protein</fullName>
    </submittedName>
</protein>
<dbReference type="EMBL" id="CAOJ01012264">
    <property type="protein sequence ID" value="CCO33870.1"/>
    <property type="molecule type" value="Genomic_DNA"/>
</dbReference>
<dbReference type="AlphaFoldDB" id="M5C495"/>
<feature type="region of interest" description="Disordered" evidence="1">
    <location>
        <begin position="145"/>
        <end position="164"/>
    </location>
</feature>
<organism evidence="2 3">
    <name type="scientific">Thanatephorus cucumeris (strain AG1-IB / isolate 7/3/14)</name>
    <name type="common">Lettuce bottom rot fungus</name>
    <name type="synonym">Rhizoctonia solani</name>
    <dbReference type="NCBI Taxonomy" id="1108050"/>
    <lineage>
        <taxon>Eukaryota</taxon>
        <taxon>Fungi</taxon>
        <taxon>Dikarya</taxon>
        <taxon>Basidiomycota</taxon>
        <taxon>Agaricomycotina</taxon>
        <taxon>Agaricomycetes</taxon>
        <taxon>Cantharellales</taxon>
        <taxon>Ceratobasidiaceae</taxon>
        <taxon>Rhizoctonia</taxon>
        <taxon>Rhizoctonia solani AG-1</taxon>
    </lineage>
</organism>
<gene>
    <name evidence="2" type="ORF">BN14_07956</name>
</gene>
<accession>M5C495</accession>
<comment type="caution">
    <text evidence="2">The sequence shown here is derived from an EMBL/GenBank/DDBJ whole genome shotgun (WGS) entry which is preliminary data.</text>
</comment>
<name>M5C495_THACB</name>
<feature type="region of interest" description="Disordered" evidence="1">
    <location>
        <begin position="110"/>
        <end position="138"/>
    </location>
</feature>
<evidence type="ECO:0000256" key="1">
    <source>
        <dbReference type="SAM" id="MobiDB-lite"/>
    </source>
</evidence>
<reference evidence="2 3" key="1">
    <citation type="journal article" date="2013" name="J. Biotechnol.">
        <title>Establishment and interpretation of the genome sequence of the phytopathogenic fungus Rhizoctonia solani AG1-IB isolate 7/3/14.</title>
        <authorList>
            <person name="Wibberg D.W."/>
            <person name="Jelonek L.J."/>
            <person name="Rupp O.R."/>
            <person name="Hennig M.H."/>
            <person name="Eikmeyer F.E."/>
            <person name="Goesmann A.G."/>
            <person name="Hartmann A.H."/>
            <person name="Borriss R.B."/>
            <person name="Grosch R.G."/>
            <person name="Puehler A.P."/>
            <person name="Schlueter A.S."/>
        </authorList>
    </citation>
    <scope>NUCLEOTIDE SEQUENCE [LARGE SCALE GENOMIC DNA]</scope>
    <source>
        <strain evidence="3">AG1-IB / isolate 7/3/14</strain>
    </source>
</reference>
<dbReference type="HOGENOM" id="CLU_1416072_0_0_1"/>